<protein>
    <submittedName>
        <fullName evidence="3">YigZ family protein</fullName>
    </submittedName>
</protein>
<gene>
    <name evidence="3" type="ORF">HCU67_11510</name>
</gene>
<dbReference type="InterPro" id="IPR023582">
    <property type="entry name" value="Impact"/>
</dbReference>
<dbReference type="PANTHER" id="PTHR16301">
    <property type="entry name" value="IMPACT-RELATED"/>
    <property type="match status" value="1"/>
</dbReference>
<dbReference type="Pfam" id="PF01205">
    <property type="entry name" value="Impact_N"/>
    <property type="match status" value="1"/>
</dbReference>
<dbReference type="SUPFAM" id="SSF54211">
    <property type="entry name" value="Ribosomal protein S5 domain 2-like"/>
    <property type="match status" value="1"/>
</dbReference>
<dbReference type="Gene3D" id="3.30.230.30">
    <property type="entry name" value="Impact, N-terminal domain"/>
    <property type="match status" value="1"/>
</dbReference>
<name>A0ABX1GRK0_9FLAO</name>
<proteinExistence type="inferred from homology"/>
<reference evidence="3 4" key="1">
    <citation type="submission" date="2020-04" db="EMBL/GenBank/DDBJ databases">
        <authorList>
            <person name="Yoon J."/>
        </authorList>
    </citation>
    <scope>NUCLEOTIDE SEQUENCE [LARGE SCALE GENOMIC DNA]</scope>
    <source>
        <strain evidence="3 4">DJ-13</strain>
    </source>
</reference>
<comment type="similarity">
    <text evidence="1">Belongs to the IMPACT family.</text>
</comment>
<evidence type="ECO:0000313" key="3">
    <source>
        <dbReference type="EMBL" id="NKI32572.1"/>
    </source>
</evidence>
<evidence type="ECO:0000256" key="1">
    <source>
        <dbReference type="ARBA" id="ARBA00007665"/>
    </source>
</evidence>
<dbReference type="InterPro" id="IPR036956">
    <property type="entry name" value="Impact_N_sf"/>
</dbReference>
<keyword evidence="4" id="KW-1185">Reference proteome</keyword>
<dbReference type="Proteomes" id="UP000718451">
    <property type="component" value="Unassembled WGS sequence"/>
</dbReference>
<dbReference type="InterPro" id="IPR020568">
    <property type="entry name" value="Ribosomal_Su5_D2-typ_SF"/>
</dbReference>
<organism evidence="3 4">
    <name type="scientific">Croceivirga thetidis</name>
    <dbReference type="NCBI Taxonomy" id="2721623"/>
    <lineage>
        <taxon>Bacteria</taxon>
        <taxon>Pseudomonadati</taxon>
        <taxon>Bacteroidota</taxon>
        <taxon>Flavobacteriia</taxon>
        <taxon>Flavobacteriales</taxon>
        <taxon>Flavobacteriaceae</taxon>
        <taxon>Croceivirga</taxon>
    </lineage>
</organism>
<dbReference type="EMBL" id="JAAWWL010000002">
    <property type="protein sequence ID" value="NKI32572.1"/>
    <property type="molecule type" value="Genomic_DNA"/>
</dbReference>
<evidence type="ECO:0000313" key="4">
    <source>
        <dbReference type="Proteomes" id="UP000718451"/>
    </source>
</evidence>
<dbReference type="InterPro" id="IPR001498">
    <property type="entry name" value="Impact_N"/>
</dbReference>
<evidence type="ECO:0000259" key="2">
    <source>
        <dbReference type="Pfam" id="PF01205"/>
    </source>
</evidence>
<feature type="domain" description="Impact N-terminal" evidence="2">
    <location>
        <begin position="19"/>
        <end position="123"/>
    </location>
</feature>
<dbReference type="PANTHER" id="PTHR16301:SF20">
    <property type="entry name" value="IMPACT FAMILY MEMBER YIGZ"/>
    <property type="match status" value="1"/>
</dbReference>
<comment type="caution">
    <text evidence="3">The sequence shown here is derived from an EMBL/GenBank/DDBJ whole genome shotgun (WGS) entry which is preliminary data.</text>
</comment>
<sequence>MSTYKTLARASSEILFKERKSKFYGYAFPVLEEVQIKKQLESLQKIHSNANHVCYAWQLGVQSTNYRANDDGEPNNSAGKPILGQIQSFQLTNVLVAVVRYFGGTKLGVGGLIQAYKETAKLTLENSAIIEKELMAILELRFGYENMNIVMGALKRFDCKINAQQMEIDCKMRIEMPAKLKSDFLNTLKKNHKISVSTT</sequence>
<accession>A0ABX1GRK0</accession>
<dbReference type="RefSeq" id="WP_168552763.1">
    <property type="nucleotide sequence ID" value="NZ_JAAWWL010000002.1"/>
</dbReference>